<evidence type="ECO:0000259" key="1">
    <source>
        <dbReference type="SMART" id="SM00836"/>
    </source>
</evidence>
<dbReference type="InterPro" id="IPR008909">
    <property type="entry name" value="DALR_anticod-bd"/>
</dbReference>
<dbReference type="Pfam" id="PF05746">
    <property type="entry name" value="DALR_1"/>
    <property type="match status" value="1"/>
</dbReference>
<dbReference type="FunCoup" id="A0A5N4A004">
    <property type="interactions" value="22"/>
</dbReference>
<accession>A0A5N4A004</accession>
<dbReference type="AlphaFoldDB" id="A0A5N4A004"/>
<dbReference type="PANTHER" id="PTHR16043:SF1">
    <property type="entry name" value="DALR ANTICODON-BINDING DOMAIN-CONTAINING PROTEIN 3"/>
    <property type="match status" value="1"/>
</dbReference>
<feature type="domain" description="DALR anticodon binding" evidence="1">
    <location>
        <begin position="268"/>
        <end position="403"/>
    </location>
</feature>
<name>A0A5N4A004_PHOPY</name>
<dbReference type="Gene3D" id="1.10.730.10">
    <property type="entry name" value="Isoleucyl-tRNA Synthetase, Domain 1"/>
    <property type="match status" value="1"/>
</dbReference>
<dbReference type="GO" id="GO:0006420">
    <property type="term" value="P:arginyl-tRNA aminoacylation"/>
    <property type="evidence" value="ECO:0007669"/>
    <property type="project" value="InterPro"/>
</dbReference>
<comment type="caution">
    <text evidence="2">The sequence shown here is derived from an EMBL/GenBank/DDBJ whole genome shotgun (WGS) entry which is preliminary data.</text>
</comment>
<dbReference type="PANTHER" id="PTHR16043">
    <property type="entry name" value="DALRD3 PROTEIN"/>
    <property type="match status" value="1"/>
</dbReference>
<evidence type="ECO:0000313" key="2">
    <source>
        <dbReference type="EMBL" id="KAB0790655.1"/>
    </source>
</evidence>
<gene>
    <name evidence="2" type="ORF">PPYR_14908</name>
</gene>
<dbReference type="GO" id="GO:0005524">
    <property type="term" value="F:ATP binding"/>
    <property type="evidence" value="ECO:0007669"/>
    <property type="project" value="InterPro"/>
</dbReference>
<dbReference type="GO" id="GO:0106217">
    <property type="term" value="P:tRNA C3-cytosine methylation"/>
    <property type="evidence" value="ECO:0007669"/>
    <property type="project" value="TreeGrafter"/>
</dbReference>
<dbReference type="OrthoDB" id="9990834at2759"/>
<organism evidence="2 3">
    <name type="scientific">Photinus pyralis</name>
    <name type="common">Common eastern firefly</name>
    <name type="synonym">Lampyris pyralis</name>
    <dbReference type="NCBI Taxonomy" id="7054"/>
    <lineage>
        <taxon>Eukaryota</taxon>
        <taxon>Metazoa</taxon>
        <taxon>Ecdysozoa</taxon>
        <taxon>Arthropoda</taxon>
        <taxon>Hexapoda</taxon>
        <taxon>Insecta</taxon>
        <taxon>Pterygota</taxon>
        <taxon>Neoptera</taxon>
        <taxon>Endopterygota</taxon>
        <taxon>Coleoptera</taxon>
        <taxon>Polyphaga</taxon>
        <taxon>Elateriformia</taxon>
        <taxon>Elateroidea</taxon>
        <taxon>Lampyridae</taxon>
        <taxon>Lampyrinae</taxon>
        <taxon>Photinus</taxon>
    </lineage>
</organism>
<keyword evidence="3" id="KW-1185">Reference proteome</keyword>
<dbReference type="InterPro" id="IPR009080">
    <property type="entry name" value="tRNAsynth_Ia_anticodon-bd"/>
</dbReference>
<dbReference type="Proteomes" id="UP000327044">
    <property type="component" value="Unassembled WGS sequence"/>
</dbReference>
<dbReference type="GO" id="GO:0000049">
    <property type="term" value="F:tRNA binding"/>
    <property type="evidence" value="ECO:0007669"/>
    <property type="project" value="TreeGrafter"/>
</dbReference>
<protein>
    <recommendedName>
        <fullName evidence="1">DALR anticodon binding domain-containing protein</fullName>
    </recommendedName>
</protein>
<sequence length="403" mass="45964">MDIHEGFLLNLYNYLLGVEDINNNIIKKHIRKLDQLGEFSVNASVLARLNHCTDSDVSHIFESITTASRNWILPIAKCATIRDTYHLYVDRPFTYKLVVSCVIKNGRGYGTCNLSLKQPLSVCTDLINENVSTMSLSELRAILIKSVIDRLLSFSHSSASNSNTVDINITCKAKKGTPKGIVCAPVLSRESNELKAVDLYNKRTIDMRLMAEHKYGLRVTSNSGWRDIFRKLGEAAVTIEILQIKPNRPVICNFNDFSSSCSKGASFILYNCARLATLLKEFQRKVELKSYPELPDLDKIDFSVLTQPEEWELAYGYLLQFPTIINNCIKDIWECSIRIHNLCQHLSAMCSVFSVYYQRVRILTEPRNHLFPFLHARIYLIRCIETVLHNGLYILGIEPVSQM</sequence>
<reference evidence="2 3" key="1">
    <citation type="journal article" date="2018" name="Elife">
        <title>Firefly genomes illuminate parallel origins of bioluminescence in beetles.</title>
        <authorList>
            <person name="Fallon T.R."/>
            <person name="Lower S.E."/>
            <person name="Chang C.H."/>
            <person name="Bessho-Uehara M."/>
            <person name="Martin G.J."/>
            <person name="Bewick A.J."/>
            <person name="Behringer M."/>
            <person name="Debat H.J."/>
            <person name="Wong I."/>
            <person name="Day J.C."/>
            <person name="Suvorov A."/>
            <person name="Silva C.J."/>
            <person name="Stanger-Hall K.F."/>
            <person name="Hall D.W."/>
            <person name="Schmitz R.J."/>
            <person name="Nelson D.R."/>
            <person name="Lewis S.M."/>
            <person name="Shigenobu S."/>
            <person name="Bybee S.M."/>
            <person name="Larracuente A.M."/>
            <person name="Oba Y."/>
            <person name="Weng J.K."/>
        </authorList>
    </citation>
    <scope>NUCLEOTIDE SEQUENCE [LARGE SCALE GENOMIC DNA]</scope>
    <source>
        <strain evidence="2">1611_PpyrPB1</strain>
        <tissue evidence="2">Whole body</tissue>
    </source>
</reference>
<dbReference type="SUPFAM" id="SSF47323">
    <property type="entry name" value="Anticodon-binding domain of a subclass of class I aminoacyl-tRNA synthetases"/>
    <property type="match status" value="1"/>
</dbReference>
<proteinExistence type="predicted"/>
<dbReference type="InterPro" id="IPR037380">
    <property type="entry name" value="DALRD3"/>
</dbReference>
<dbReference type="InParanoid" id="A0A5N4A004"/>
<dbReference type="EMBL" id="VVIM01000943">
    <property type="protein sequence ID" value="KAB0790655.1"/>
    <property type="molecule type" value="Genomic_DNA"/>
</dbReference>
<evidence type="ECO:0000313" key="3">
    <source>
        <dbReference type="Proteomes" id="UP000327044"/>
    </source>
</evidence>
<dbReference type="SMART" id="SM00836">
    <property type="entry name" value="DALR_1"/>
    <property type="match status" value="1"/>
</dbReference>
<dbReference type="GO" id="GO:0004814">
    <property type="term" value="F:arginine-tRNA ligase activity"/>
    <property type="evidence" value="ECO:0007669"/>
    <property type="project" value="InterPro"/>
</dbReference>